<dbReference type="Proteomes" id="UP000483765">
    <property type="component" value="Unassembled WGS sequence"/>
</dbReference>
<dbReference type="InterPro" id="IPR005754">
    <property type="entry name" value="Sortase"/>
</dbReference>
<accession>A0A6L8MYQ4</accession>
<keyword evidence="1" id="KW-0378">Hydrolase</keyword>
<dbReference type="NCBIfam" id="NF033745">
    <property type="entry name" value="class_C_sortase"/>
    <property type="match status" value="1"/>
</dbReference>
<feature type="active site" description="Proton donor/acceptor" evidence="2">
    <location>
        <position position="147"/>
    </location>
</feature>
<proteinExistence type="predicted"/>
<dbReference type="RefSeq" id="WP_160864356.1">
    <property type="nucleotide sequence ID" value="NZ_WNXH01000013.1"/>
</dbReference>
<keyword evidence="3" id="KW-0472">Membrane</keyword>
<feature type="transmembrane region" description="Helical" evidence="3">
    <location>
        <begin position="245"/>
        <end position="265"/>
    </location>
</feature>
<reference evidence="4 5" key="1">
    <citation type="submission" date="2019-11" db="EMBL/GenBank/DDBJ databases">
        <title>Divergent Streptococcus suis from cattle.</title>
        <authorList>
            <person name="Williamson C."/>
        </authorList>
    </citation>
    <scope>NUCLEOTIDE SEQUENCE [LARGE SCALE GENOMIC DNA]</scope>
    <source>
        <strain evidence="4 5">10-36905</strain>
    </source>
</reference>
<dbReference type="Gene3D" id="2.40.260.10">
    <property type="entry name" value="Sortase"/>
    <property type="match status" value="1"/>
</dbReference>
<dbReference type="InterPro" id="IPR023365">
    <property type="entry name" value="Sortase_dom-sf"/>
</dbReference>
<name>A0A6L8MYQ4_STRSU</name>
<dbReference type="CDD" id="cd05827">
    <property type="entry name" value="Sortase_C"/>
    <property type="match status" value="1"/>
</dbReference>
<gene>
    <name evidence="4" type="ORF">GLP18_08055</name>
</gene>
<evidence type="ECO:0000256" key="2">
    <source>
        <dbReference type="PIRSR" id="PIRSR605754-1"/>
    </source>
</evidence>
<evidence type="ECO:0000313" key="5">
    <source>
        <dbReference type="Proteomes" id="UP000483765"/>
    </source>
</evidence>
<keyword evidence="3" id="KW-0812">Transmembrane</keyword>
<dbReference type="EMBL" id="WNXH01000013">
    <property type="protein sequence ID" value="MYN70162.1"/>
    <property type="molecule type" value="Genomic_DNA"/>
</dbReference>
<organism evidence="4 5">
    <name type="scientific">Streptococcus suis</name>
    <dbReference type="NCBI Taxonomy" id="1307"/>
    <lineage>
        <taxon>Bacteria</taxon>
        <taxon>Bacillati</taxon>
        <taxon>Bacillota</taxon>
        <taxon>Bacilli</taxon>
        <taxon>Lactobacillales</taxon>
        <taxon>Streptococcaceae</taxon>
        <taxon>Streptococcus</taxon>
    </lineage>
</organism>
<dbReference type="InterPro" id="IPR042002">
    <property type="entry name" value="Sortase_C"/>
</dbReference>
<dbReference type="NCBIfam" id="TIGR01076">
    <property type="entry name" value="sortase_fam"/>
    <property type="match status" value="1"/>
</dbReference>
<protein>
    <submittedName>
        <fullName evidence="4">Class C sortase</fullName>
    </submittedName>
</protein>
<evidence type="ECO:0000256" key="3">
    <source>
        <dbReference type="SAM" id="Phobius"/>
    </source>
</evidence>
<dbReference type="AlphaFoldDB" id="A0A6L8MYQ4"/>
<evidence type="ECO:0000313" key="4">
    <source>
        <dbReference type="EMBL" id="MYN70162.1"/>
    </source>
</evidence>
<keyword evidence="3" id="KW-1133">Transmembrane helix</keyword>
<feature type="active site" description="Acyl-thioester intermediate" evidence="2">
    <location>
        <position position="209"/>
    </location>
</feature>
<comment type="caution">
    <text evidence="4">The sequence shown here is derived from an EMBL/GenBank/DDBJ whole genome shotgun (WGS) entry which is preliminary data.</text>
</comment>
<evidence type="ECO:0000256" key="1">
    <source>
        <dbReference type="ARBA" id="ARBA00022801"/>
    </source>
</evidence>
<dbReference type="Pfam" id="PF04203">
    <property type="entry name" value="Sortase"/>
    <property type="match status" value="1"/>
</dbReference>
<dbReference type="SUPFAM" id="SSF63817">
    <property type="entry name" value="Sortase"/>
    <property type="match status" value="1"/>
</dbReference>
<dbReference type="GO" id="GO:0016787">
    <property type="term" value="F:hydrolase activity"/>
    <property type="evidence" value="ECO:0007669"/>
    <property type="project" value="UniProtKB-KW"/>
</dbReference>
<sequence length="317" mass="35550">MAGKKMFSVWLTIGFLSGLLLLLYPSFSDYWNSFHQSQAIMSYAENVSRMTEEDYKSLFKQAHEYNQTIAKHVVSLKLNEGDRKRYQSQLNINGDGIMGYISIPKIDVKLSIHHGTDDAVLQTAVGHVEGTSLPIGGEGTHSVLSAHRGLPSAKLFTELDQLKEGDLFTLHILNETLTYEVDQIRVVFPTNLTDLAMVNDEDYCTLVTCTPYGINTHRLLVRGHRISNVDGDVKLVADALQIKPLFVAPILAIPVLLGLILFIYVSTSSFIQKRKVDFAEYDGLNYRMDALHTQVVSALEEDVKKEKTLRSENDIVD</sequence>